<dbReference type="RefSeq" id="WP_137616259.1">
    <property type="nucleotide sequence ID" value="NZ_BJDI01000007.1"/>
</dbReference>
<dbReference type="EMBL" id="JBHSSE010000002">
    <property type="protein sequence ID" value="MFC6200492.1"/>
    <property type="molecule type" value="Genomic_DNA"/>
</dbReference>
<evidence type="ECO:0000259" key="6">
    <source>
        <dbReference type="PROSITE" id="PS51096"/>
    </source>
</evidence>
<evidence type="ECO:0000256" key="1">
    <source>
        <dbReference type="ARBA" id="ARBA00022679"/>
    </source>
</evidence>
<dbReference type="PANTHER" id="PTHR30185">
    <property type="entry name" value="CRYPTIC BETA-GLUCOSIDE BGL OPERON ANTITERMINATOR"/>
    <property type="match status" value="1"/>
</dbReference>
<evidence type="ECO:0000256" key="3">
    <source>
        <dbReference type="ARBA" id="ARBA00023015"/>
    </source>
</evidence>
<dbReference type="Proteomes" id="UP001596171">
    <property type="component" value="Unassembled WGS sequence"/>
</dbReference>
<reference evidence="9" key="1">
    <citation type="journal article" date="2019" name="Int. J. Syst. Evol. Microbiol.">
        <title>The Global Catalogue of Microorganisms (GCM) 10K type strain sequencing project: providing services to taxonomists for standard genome sequencing and annotation.</title>
        <authorList>
            <consortium name="The Broad Institute Genomics Platform"/>
            <consortium name="The Broad Institute Genome Sequencing Center for Infectious Disease"/>
            <person name="Wu L."/>
            <person name="Ma J."/>
        </authorList>
    </citation>
    <scope>NUCLEOTIDE SEQUENCE [LARGE SCALE GENOMIC DNA]</scope>
    <source>
        <strain evidence="9">CCM 8930</strain>
    </source>
</reference>
<dbReference type="SUPFAM" id="SSF63520">
    <property type="entry name" value="PTS-regulatory domain, PRD"/>
    <property type="match status" value="2"/>
</dbReference>
<protein>
    <submittedName>
        <fullName evidence="8">PRD domain-containing protein</fullName>
    </submittedName>
</protein>
<dbReference type="SUPFAM" id="SSF53062">
    <property type="entry name" value="PTS system fructose IIA component-like"/>
    <property type="match status" value="1"/>
</dbReference>
<name>A0ABW1SG23_9LACO</name>
<dbReference type="InterPro" id="IPR036390">
    <property type="entry name" value="WH_DNA-bd_sf"/>
</dbReference>
<accession>A0ABW1SG23</accession>
<evidence type="ECO:0000313" key="9">
    <source>
        <dbReference type="Proteomes" id="UP001596171"/>
    </source>
</evidence>
<evidence type="ECO:0000313" key="8">
    <source>
        <dbReference type="EMBL" id="MFC6200492.1"/>
    </source>
</evidence>
<dbReference type="InterPro" id="IPR027417">
    <property type="entry name" value="P-loop_NTPase"/>
</dbReference>
<feature type="domain" description="Sigma-54 factor interaction" evidence="5">
    <location>
        <begin position="81"/>
        <end position="303"/>
    </location>
</feature>
<keyword evidence="1" id="KW-0808">Transferase</keyword>
<evidence type="ECO:0000259" key="7">
    <source>
        <dbReference type="PROSITE" id="PS51372"/>
    </source>
</evidence>
<dbReference type="InterPro" id="IPR050661">
    <property type="entry name" value="BglG_antiterminators"/>
</dbReference>
<keyword evidence="9" id="KW-1185">Reference proteome</keyword>
<proteinExistence type="predicted"/>
<dbReference type="SUPFAM" id="SSF52540">
    <property type="entry name" value="P-loop containing nucleoside triphosphate hydrolases"/>
    <property type="match status" value="1"/>
</dbReference>
<feature type="domain" description="PRD" evidence="7">
    <location>
        <begin position="773"/>
        <end position="873"/>
    </location>
</feature>
<feature type="domain" description="PTS EIIA type-4" evidence="6">
    <location>
        <begin position="532"/>
        <end position="655"/>
    </location>
</feature>
<dbReference type="Pfam" id="PF03610">
    <property type="entry name" value="EIIA-man"/>
    <property type="match status" value="1"/>
</dbReference>
<dbReference type="InterPro" id="IPR004701">
    <property type="entry name" value="PTS_EIIA_man-typ"/>
</dbReference>
<dbReference type="InterPro" id="IPR036634">
    <property type="entry name" value="PRD_sf"/>
</dbReference>
<keyword evidence="2" id="KW-0677">Repeat</keyword>
<dbReference type="InterPro" id="IPR036662">
    <property type="entry name" value="PTS_EIIA_man-typ_sf"/>
</dbReference>
<dbReference type="PANTHER" id="PTHR30185:SF18">
    <property type="entry name" value="TRANSCRIPTIONAL REGULATOR MTLR"/>
    <property type="match status" value="1"/>
</dbReference>
<dbReference type="PROSITE" id="PS51096">
    <property type="entry name" value="PTS_EIIA_TYPE_4"/>
    <property type="match status" value="1"/>
</dbReference>
<keyword evidence="4" id="KW-0804">Transcription</keyword>
<feature type="domain" description="PRD" evidence="7">
    <location>
        <begin position="426"/>
        <end position="531"/>
    </location>
</feature>
<evidence type="ECO:0000259" key="5">
    <source>
        <dbReference type="PROSITE" id="PS50045"/>
    </source>
</evidence>
<keyword evidence="3" id="KW-0805">Transcription regulation</keyword>
<dbReference type="Gene3D" id="3.40.50.300">
    <property type="entry name" value="P-loop containing nucleotide triphosphate hydrolases"/>
    <property type="match status" value="1"/>
</dbReference>
<gene>
    <name evidence="8" type="ORF">ACFP1L_01115</name>
</gene>
<evidence type="ECO:0000256" key="2">
    <source>
        <dbReference type="ARBA" id="ARBA00022737"/>
    </source>
</evidence>
<dbReference type="PROSITE" id="PS51372">
    <property type="entry name" value="PRD_2"/>
    <property type="match status" value="2"/>
</dbReference>
<sequence length="873" mass="99000">MGQSNQNRIFDYIKKRAYNENQQKNILTTKTIADALDMQRPNVSTILNRLVNEGKLVKTTTRPVQYSLAEGLTTMNTFENLIGYGGSLQDQIKQAKAAVLYPAGCLNIKILAEAGTGMSVFTKEIINFAKQNQVIKSNSPKIVVDCQKYLNSNLELDEILFGTTKSSINTCFHKAYGGVILIEHYECLTIEQKTRLNNLLDPQGTLSQYLKVNKFQKPLIILACTLPESTTIDDKFPITIQLPNLKERPLLEKLSLINHFFSMEGHISHCTIKVPTLVLKALLLSSYKHNVKELLSTVRVACANAYVRVITENKSTMTICLDDLTSKVQESLLNTRHNSLDLDNLFGGVEKIIYDVDGSANGIQPTLVTEDLYDYINFQYALLVKKGISPNHLKDLASEHMQKILNSFNYHDSLDTIEGYQRLAKLVNPKIISIIQEWLHDCQRQLDKTFENSVYYGLCLHINSLLTTRIKQNSINPNQVKKLIQEYPDEYQATVKLIQILDTQLNIKLPHEESALIIMFLISSNHPVKQGRPVLLYILHGTGAAKSLAETTNVLNQTHYATGYDMDLNKDTKTALQEIKTLINKINQGPGVIVIYDMGSIKIMLDMISNEIKVPIRAVQIPITLIGIDTARKCSLDTNIDNVFHLVTTEINQVIKDKQRKPQIIITLCHTGEGGAKQLKNYIDQYSKLAIPVTALAVSDKTKLIKSIQDIQKIYHIHALVGTYDPNLFGIPFIPINKVFEHSQIDLDNLLMFQPILSQQFAYDQIYAYFEEQFKYASISKLKRVLPEIIDDLTVIYTLSKEQQIGLFVHLGSLIERIQRGDELVLYKKQKINNEFSSDYKKIASILKRLEQTFHIIIPDEEITTIVTIIKQL</sequence>
<dbReference type="InterPro" id="IPR011608">
    <property type="entry name" value="PRD"/>
</dbReference>
<dbReference type="Gene3D" id="3.40.50.510">
    <property type="entry name" value="Phosphotransferase system, mannose-type IIA component"/>
    <property type="match status" value="1"/>
</dbReference>
<dbReference type="Gene3D" id="1.10.1790.10">
    <property type="entry name" value="PRD domain"/>
    <property type="match status" value="2"/>
</dbReference>
<comment type="caution">
    <text evidence="8">The sequence shown here is derived from an EMBL/GenBank/DDBJ whole genome shotgun (WGS) entry which is preliminary data.</text>
</comment>
<dbReference type="Pfam" id="PF00874">
    <property type="entry name" value="PRD"/>
    <property type="match status" value="2"/>
</dbReference>
<dbReference type="PROSITE" id="PS50045">
    <property type="entry name" value="SIGMA54_INTERACT_4"/>
    <property type="match status" value="1"/>
</dbReference>
<dbReference type="InterPro" id="IPR002078">
    <property type="entry name" value="Sigma_54_int"/>
</dbReference>
<dbReference type="SUPFAM" id="SSF46785">
    <property type="entry name" value="Winged helix' DNA-binding domain"/>
    <property type="match status" value="1"/>
</dbReference>
<evidence type="ECO:0000256" key="4">
    <source>
        <dbReference type="ARBA" id="ARBA00023163"/>
    </source>
</evidence>
<organism evidence="8 9">
    <name type="scientific">Lactiplantibacillus nangangensis</name>
    <dbReference type="NCBI Taxonomy" id="2559917"/>
    <lineage>
        <taxon>Bacteria</taxon>
        <taxon>Bacillati</taxon>
        <taxon>Bacillota</taxon>
        <taxon>Bacilli</taxon>
        <taxon>Lactobacillales</taxon>
        <taxon>Lactobacillaceae</taxon>
        <taxon>Lactiplantibacillus</taxon>
    </lineage>
</organism>